<keyword evidence="8" id="KW-0902">Two-component regulatory system</keyword>
<dbReference type="OrthoDB" id="9785252at2"/>
<evidence type="ECO:0000256" key="8">
    <source>
        <dbReference type="ARBA" id="ARBA00023012"/>
    </source>
</evidence>
<keyword evidence="6 11" id="KW-0418">Kinase</keyword>
<comment type="catalytic activity">
    <reaction evidence="1">
        <text>ATP + protein L-histidine = ADP + protein N-phospho-L-histidine.</text>
        <dbReference type="EC" id="2.7.13.3"/>
    </reaction>
</comment>
<organism evidence="11 12">
    <name type="scientific">Leptothrix cholodnii (strain ATCC 51168 / LMG 8142 / SP-6)</name>
    <name type="common">Leptothrix discophora (strain SP-6)</name>
    <dbReference type="NCBI Taxonomy" id="395495"/>
    <lineage>
        <taxon>Bacteria</taxon>
        <taxon>Pseudomonadati</taxon>
        <taxon>Pseudomonadota</taxon>
        <taxon>Betaproteobacteria</taxon>
        <taxon>Burkholderiales</taxon>
        <taxon>Sphaerotilaceae</taxon>
        <taxon>Leptothrix</taxon>
    </lineage>
</organism>
<dbReference type="AlphaFoldDB" id="B1Y637"/>
<dbReference type="SMART" id="SM00387">
    <property type="entry name" value="HATPase_c"/>
    <property type="match status" value="1"/>
</dbReference>
<dbReference type="InterPro" id="IPR003594">
    <property type="entry name" value="HATPase_dom"/>
</dbReference>
<keyword evidence="5" id="KW-0547">Nucleotide-binding</keyword>
<feature type="domain" description="Histidine kinase" evidence="10">
    <location>
        <begin position="254"/>
        <end position="458"/>
    </location>
</feature>
<evidence type="ECO:0000313" key="11">
    <source>
        <dbReference type="EMBL" id="ACB32384.1"/>
    </source>
</evidence>
<dbReference type="PANTHER" id="PTHR43065:SF10">
    <property type="entry name" value="PEROXIDE STRESS-ACTIVATED HISTIDINE KINASE MAK3"/>
    <property type="match status" value="1"/>
</dbReference>
<evidence type="ECO:0000256" key="3">
    <source>
        <dbReference type="ARBA" id="ARBA00022553"/>
    </source>
</evidence>
<dbReference type="GO" id="GO:0005524">
    <property type="term" value="F:ATP binding"/>
    <property type="evidence" value="ECO:0007669"/>
    <property type="project" value="UniProtKB-KW"/>
</dbReference>
<evidence type="ECO:0000313" key="12">
    <source>
        <dbReference type="Proteomes" id="UP000001693"/>
    </source>
</evidence>
<dbReference type="InterPro" id="IPR036890">
    <property type="entry name" value="HATPase_C_sf"/>
</dbReference>
<dbReference type="InterPro" id="IPR005467">
    <property type="entry name" value="His_kinase_dom"/>
</dbReference>
<dbReference type="Pfam" id="PF02518">
    <property type="entry name" value="HATPase_c"/>
    <property type="match status" value="1"/>
</dbReference>
<keyword evidence="3" id="KW-0597">Phosphoprotein</keyword>
<feature type="transmembrane region" description="Helical" evidence="9">
    <location>
        <begin position="20"/>
        <end position="41"/>
    </location>
</feature>
<dbReference type="InterPro" id="IPR004358">
    <property type="entry name" value="Sig_transdc_His_kin-like_C"/>
</dbReference>
<evidence type="ECO:0000256" key="2">
    <source>
        <dbReference type="ARBA" id="ARBA00012438"/>
    </source>
</evidence>
<evidence type="ECO:0000256" key="6">
    <source>
        <dbReference type="ARBA" id="ARBA00022777"/>
    </source>
</evidence>
<dbReference type="SUPFAM" id="SSF47384">
    <property type="entry name" value="Homodimeric domain of signal transducing histidine kinase"/>
    <property type="match status" value="1"/>
</dbReference>
<dbReference type="SMART" id="SM00388">
    <property type="entry name" value="HisKA"/>
    <property type="match status" value="1"/>
</dbReference>
<dbReference type="PANTHER" id="PTHR43065">
    <property type="entry name" value="SENSOR HISTIDINE KINASE"/>
    <property type="match status" value="1"/>
</dbReference>
<evidence type="ECO:0000256" key="1">
    <source>
        <dbReference type="ARBA" id="ARBA00000085"/>
    </source>
</evidence>
<dbReference type="Proteomes" id="UP000001693">
    <property type="component" value="Chromosome"/>
</dbReference>
<dbReference type="GO" id="GO:0000155">
    <property type="term" value="F:phosphorelay sensor kinase activity"/>
    <property type="evidence" value="ECO:0007669"/>
    <property type="project" value="InterPro"/>
</dbReference>
<dbReference type="Gene3D" id="3.30.565.10">
    <property type="entry name" value="Histidine kinase-like ATPase, C-terminal domain"/>
    <property type="match status" value="1"/>
</dbReference>
<dbReference type="Gene3D" id="1.10.287.130">
    <property type="match status" value="1"/>
</dbReference>
<dbReference type="EC" id="2.7.13.3" evidence="2"/>
<dbReference type="PROSITE" id="PS50109">
    <property type="entry name" value="HIS_KIN"/>
    <property type="match status" value="1"/>
</dbReference>
<keyword evidence="9" id="KW-0812">Transmembrane</keyword>
<evidence type="ECO:0000256" key="7">
    <source>
        <dbReference type="ARBA" id="ARBA00022840"/>
    </source>
</evidence>
<dbReference type="Pfam" id="PF00512">
    <property type="entry name" value="HisKA"/>
    <property type="match status" value="1"/>
</dbReference>
<dbReference type="InterPro" id="IPR003661">
    <property type="entry name" value="HisK_dim/P_dom"/>
</dbReference>
<dbReference type="CDD" id="cd00075">
    <property type="entry name" value="HATPase"/>
    <property type="match status" value="1"/>
</dbReference>
<evidence type="ECO:0000256" key="9">
    <source>
        <dbReference type="SAM" id="Phobius"/>
    </source>
</evidence>
<accession>B1Y637</accession>
<gene>
    <name evidence="11" type="ordered locus">Lcho_0109</name>
</gene>
<sequence length="461" mass="50505">MRWLKLMRGDASGGFPLVRWFSLVSLLAVGVVSITMALVLARFLETRLLDHDASLSRDFVQNIVDTQNVSKGFLIGGETVREADFAEFFTHVAALPDVLRANVYSLDRRVLWSSNAALIGRYFGRNDELEAALKGTLVWERGEVEDHTAVAKGEHVALGTRRASFVENYLPVYSSAGTNRTLIGVVELYRVPRTLNDTLRQGTLLVWVCSLLGGAVLYLSTLGLVRKASRLMHEQRRRLVEADALALVGEIAAATAHSIRNPLASIRSTAELQREIGDMSPEMANETILHVDRIERLVRTLLTYSRDAVEVLGDTELDHVLRATAEQFRPAFDSQNKHLVLDWAGPLPAVRGDPVLLQQVLNSLLSNALEASGPQATVTVKAQADQDSVRVEVHDHGDGIPAEHLANVFRPFYTTKPRGLGMGLALVKRVLDRLGGAVEIKSAPGQGTSVILQLPLARTPA</sequence>
<proteinExistence type="predicted"/>
<dbReference type="SUPFAM" id="SSF55874">
    <property type="entry name" value="ATPase domain of HSP90 chaperone/DNA topoisomerase II/histidine kinase"/>
    <property type="match status" value="1"/>
</dbReference>
<protein>
    <recommendedName>
        <fullName evidence="2">histidine kinase</fullName>
        <ecNumber evidence="2">2.7.13.3</ecNumber>
    </recommendedName>
</protein>
<keyword evidence="7" id="KW-0067">ATP-binding</keyword>
<dbReference type="STRING" id="395495.Lcho_0109"/>
<dbReference type="InterPro" id="IPR036097">
    <property type="entry name" value="HisK_dim/P_sf"/>
</dbReference>
<evidence type="ECO:0000256" key="4">
    <source>
        <dbReference type="ARBA" id="ARBA00022679"/>
    </source>
</evidence>
<name>B1Y637_LEPCP</name>
<keyword evidence="12" id="KW-1185">Reference proteome</keyword>
<dbReference type="PRINTS" id="PR00344">
    <property type="entry name" value="BCTRLSENSOR"/>
</dbReference>
<feature type="transmembrane region" description="Helical" evidence="9">
    <location>
        <begin position="204"/>
        <end position="225"/>
    </location>
</feature>
<dbReference type="HOGENOM" id="CLU_563671_0_0_4"/>
<dbReference type="RefSeq" id="WP_012345146.1">
    <property type="nucleotide sequence ID" value="NC_010524.1"/>
</dbReference>
<dbReference type="CDD" id="cd00082">
    <property type="entry name" value="HisKA"/>
    <property type="match status" value="1"/>
</dbReference>
<evidence type="ECO:0000259" key="10">
    <source>
        <dbReference type="PROSITE" id="PS50109"/>
    </source>
</evidence>
<keyword evidence="9" id="KW-0472">Membrane</keyword>
<keyword evidence="9" id="KW-1133">Transmembrane helix</keyword>
<dbReference type="KEGG" id="lch:Lcho_0109"/>
<evidence type="ECO:0000256" key="5">
    <source>
        <dbReference type="ARBA" id="ARBA00022741"/>
    </source>
</evidence>
<dbReference type="EMBL" id="CP001013">
    <property type="protein sequence ID" value="ACB32384.1"/>
    <property type="molecule type" value="Genomic_DNA"/>
</dbReference>
<keyword evidence="4" id="KW-0808">Transferase</keyword>
<reference evidence="11 12" key="1">
    <citation type="submission" date="2008-03" db="EMBL/GenBank/DDBJ databases">
        <title>Complete sequence of Leptothrix cholodnii SP-6.</title>
        <authorList>
            <consortium name="US DOE Joint Genome Institute"/>
            <person name="Copeland A."/>
            <person name="Lucas S."/>
            <person name="Lapidus A."/>
            <person name="Glavina del Rio T."/>
            <person name="Dalin E."/>
            <person name="Tice H."/>
            <person name="Bruce D."/>
            <person name="Goodwin L."/>
            <person name="Pitluck S."/>
            <person name="Chertkov O."/>
            <person name="Brettin T."/>
            <person name="Detter J.C."/>
            <person name="Han C."/>
            <person name="Kuske C.R."/>
            <person name="Schmutz J."/>
            <person name="Larimer F."/>
            <person name="Land M."/>
            <person name="Hauser L."/>
            <person name="Kyrpides N."/>
            <person name="Lykidis A."/>
            <person name="Emerson D."/>
            <person name="Richardson P."/>
        </authorList>
    </citation>
    <scope>NUCLEOTIDE SEQUENCE [LARGE SCALE GENOMIC DNA]</scope>
    <source>
        <strain evidence="12">ATCC 51168 / LMG 8142 / SP-6</strain>
    </source>
</reference>
<dbReference type="eggNOG" id="COG4191">
    <property type="taxonomic scope" value="Bacteria"/>
</dbReference>